<dbReference type="EMBL" id="JBHTCC010000001">
    <property type="protein sequence ID" value="MFC7298653.1"/>
    <property type="molecule type" value="Genomic_DNA"/>
</dbReference>
<evidence type="ECO:0000313" key="6">
    <source>
        <dbReference type="EMBL" id="MFC7298653.1"/>
    </source>
</evidence>
<feature type="transmembrane region" description="Helical" evidence="5">
    <location>
        <begin position="95"/>
        <end position="113"/>
    </location>
</feature>
<gene>
    <name evidence="6" type="ORF">ACFQO0_09415</name>
</gene>
<dbReference type="Proteomes" id="UP001596379">
    <property type="component" value="Unassembled WGS sequence"/>
</dbReference>
<organism evidence="6 7">
    <name type="scientific">Herminiimonas aquatilis</name>
    <dbReference type="NCBI Taxonomy" id="345342"/>
    <lineage>
        <taxon>Bacteria</taxon>
        <taxon>Pseudomonadati</taxon>
        <taxon>Pseudomonadota</taxon>
        <taxon>Betaproteobacteria</taxon>
        <taxon>Burkholderiales</taxon>
        <taxon>Oxalobacteraceae</taxon>
        <taxon>Herminiimonas</taxon>
    </lineage>
</organism>
<keyword evidence="5" id="KW-1003">Cell membrane</keyword>
<evidence type="ECO:0000313" key="7">
    <source>
        <dbReference type="Proteomes" id="UP001596379"/>
    </source>
</evidence>
<evidence type="ECO:0000256" key="4">
    <source>
        <dbReference type="ARBA" id="ARBA00023136"/>
    </source>
</evidence>
<dbReference type="Pfam" id="PF01925">
    <property type="entry name" value="TauE"/>
    <property type="match status" value="1"/>
</dbReference>
<reference evidence="7" key="1">
    <citation type="journal article" date="2019" name="Int. J. Syst. Evol. Microbiol.">
        <title>The Global Catalogue of Microorganisms (GCM) 10K type strain sequencing project: providing services to taxonomists for standard genome sequencing and annotation.</title>
        <authorList>
            <consortium name="The Broad Institute Genomics Platform"/>
            <consortium name="The Broad Institute Genome Sequencing Center for Infectious Disease"/>
            <person name="Wu L."/>
            <person name="Ma J."/>
        </authorList>
    </citation>
    <scope>NUCLEOTIDE SEQUENCE [LARGE SCALE GENOMIC DNA]</scope>
    <source>
        <strain evidence="7">CCUG 36956</strain>
    </source>
</reference>
<keyword evidence="3 5" id="KW-1133">Transmembrane helix</keyword>
<keyword evidence="4 5" id="KW-0472">Membrane</keyword>
<evidence type="ECO:0000256" key="1">
    <source>
        <dbReference type="ARBA" id="ARBA00004141"/>
    </source>
</evidence>
<comment type="similarity">
    <text evidence="5">Belongs to the 4-toluene sulfonate uptake permease (TSUP) (TC 2.A.102) family.</text>
</comment>
<keyword evidence="7" id="KW-1185">Reference proteome</keyword>
<feature type="transmembrane region" description="Helical" evidence="5">
    <location>
        <begin position="68"/>
        <end position="89"/>
    </location>
</feature>
<keyword evidence="2 5" id="KW-0812">Transmembrane</keyword>
<feature type="transmembrane region" description="Helical" evidence="5">
    <location>
        <begin position="150"/>
        <end position="175"/>
    </location>
</feature>
<dbReference type="PANTHER" id="PTHR43701">
    <property type="entry name" value="MEMBRANE TRANSPORTER PROTEIN MJ0441-RELATED"/>
    <property type="match status" value="1"/>
</dbReference>
<evidence type="ECO:0000256" key="2">
    <source>
        <dbReference type="ARBA" id="ARBA00022692"/>
    </source>
</evidence>
<feature type="transmembrane region" description="Helical" evidence="5">
    <location>
        <begin position="187"/>
        <end position="209"/>
    </location>
</feature>
<comment type="subcellular location">
    <subcellularLocation>
        <location evidence="5">Cell membrane</location>
        <topology evidence="5">Multi-pass membrane protein</topology>
    </subcellularLocation>
    <subcellularLocation>
        <location evidence="1">Membrane</location>
        <topology evidence="1">Multi-pass membrane protein</topology>
    </subcellularLocation>
</comment>
<feature type="transmembrane region" description="Helical" evidence="5">
    <location>
        <begin position="42"/>
        <end position="61"/>
    </location>
</feature>
<feature type="transmembrane region" description="Helical" evidence="5">
    <location>
        <begin position="242"/>
        <end position="260"/>
    </location>
</feature>
<name>A0ABW2J6C0_9BURK</name>
<protein>
    <recommendedName>
        <fullName evidence="5">Probable membrane transporter protein</fullName>
    </recommendedName>
</protein>
<accession>A0ABW2J6C0</accession>
<dbReference type="RefSeq" id="WP_012080900.1">
    <property type="nucleotide sequence ID" value="NZ_JBHTCC010000001.1"/>
</dbReference>
<comment type="caution">
    <text evidence="6">The sequence shown here is derived from an EMBL/GenBank/DDBJ whole genome shotgun (WGS) entry which is preliminary data.</text>
</comment>
<feature type="transmembrane region" description="Helical" evidence="5">
    <location>
        <begin position="216"/>
        <end position="236"/>
    </location>
</feature>
<dbReference type="InterPro" id="IPR051598">
    <property type="entry name" value="TSUP/Inactive_protease-like"/>
</dbReference>
<dbReference type="PANTHER" id="PTHR43701:SF2">
    <property type="entry name" value="MEMBRANE TRANSPORTER PROTEIN YJNA-RELATED"/>
    <property type="match status" value="1"/>
</dbReference>
<dbReference type="InterPro" id="IPR002781">
    <property type="entry name" value="TM_pro_TauE-like"/>
</dbReference>
<sequence length="265" mass="27064">MLSSLVLGATVGLVMGLTGAGGGILAVPLLVFALNMTVSDAGPIALLSVGISAAVGAMIGFRAGAVRYRAAMVIAGTGILAAPIGLWLAQRLDTNLLSILFAVVLIWIAYKNLMDGRQKTQKAVNGDSLPCIRDEKSGRFVWTSKCASRLLLAGSFAGILSGLLGVGGGFVMVPALQRYTDLAMKSVVATSLAVIAFISLTGVVVSISAGHFDQGVGVPFAAGSALGMLIGQPLSLRLPAKYLKIAFAIICILVACLMVGKTISS</sequence>
<evidence type="ECO:0000256" key="5">
    <source>
        <dbReference type="RuleBase" id="RU363041"/>
    </source>
</evidence>
<proteinExistence type="inferred from homology"/>
<evidence type="ECO:0000256" key="3">
    <source>
        <dbReference type="ARBA" id="ARBA00022989"/>
    </source>
</evidence>